<dbReference type="PATRIC" id="fig|319653.3.peg.1845"/>
<dbReference type="EMBL" id="JQBY01000006">
    <property type="protein sequence ID" value="KRN82863.1"/>
    <property type="molecule type" value="Genomic_DNA"/>
</dbReference>
<organism evidence="4 6">
    <name type="scientific">Pediococcus ethanolidurans</name>
    <dbReference type="NCBI Taxonomy" id="319653"/>
    <lineage>
        <taxon>Bacteria</taxon>
        <taxon>Bacillati</taxon>
        <taxon>Bacillota</taxon>
        <taxon>Bacilli</taxon>
        <taxon>Lactobacillales</taxon>
        <taxon>Lactobacillaceae</taxon>
        <taxon>Pediococcus</taxon>
    </lineage>
</organism>
<evidence type="ECO:0000313" key="6">
    <source>
        <dbReference type="Proteomes" id="UP000051749"/>
    </source>
</evidence>
<keyword evidence="2" id="KW-1133">Transmembrane helix</keyword>
<name>A0A0R2K000_9LACO</name>
<feature type="compositionally biased region" description="Polar residues" evidence="1">
    <location>
        <begin position="294"/>
        <end position="307"/>
    </location>
</feature>
<evidence type="ECO:0000313" key="4">
    <source>
        <dbReference type="EMBL" id="KRN82863.1"/>
    </source>
</evidence>
<feature type="compositionally biased region" description="Basic and acidic residues" evidence="1">
    <location>
        <begin position="121"/>
        <end position="151"/>
    </location>
</feature>
<accession>A0A0R2K000</accession>
<keyword evidence="5" id="KW-0449">Lipoprotein</keyword>
<feature type="transmembrane region" description="Helical" evidence="2">
    <location>
        <begin position="36"/>
        <end position="55"/>
    </location>
</feature>
<dbReference type="STRING" id="319653.SAMN04487973_102185"/>
<keyword evidence="7" id="KW-1185">Reference proteome</keyword>
<reference evidence="5 7" key="2">
    <citation type="submission" date="2016-10" db="EMBL/GenBank/DDBJ databases">
        <authorList>
            <person name="Varghese N."/>
            <person name="Submissions S."/>
        </authorList>
    </citation>
    <scope>NUCLEOTIDE SEQUENCE [LARGE SCALE GENOMIC DNA]</scope>
    <source>
        <strain evidence="5 7">CGMCC 1.3889</strain>
    </source>
</reference>
<feature type="region of interest" description="Disordered" evidence="1">
    <location>
        <begin position="285"/>
        <end position="316"/>
    </location>
</feature>
<reference evidence="4 6" key="1">
    <citation type="journal article" date="2015" name="Genome Announc.">
        <title>Expanding the biotechnology potential of lactobacilli through comparative genomics of 213 strains and associated genera.</title>
        <authorList>
            <person name="Sun Z."/>
            <person name="Harris H.M."/>
            <person name="McCann A."/>
            <person name="Guo C."/>
            <person name="Argimon S."/>
            <person name="Zhang W."/>
            <person name="Yang X."/>
            <person name="Jeffery I.B."/>
            <person name="Cooney J.C."/>
            <person name="Kagawa T.F."/>
            <person name="Liu W."/>
            <person name="Song Y."/>
            <person name="Salvetti E."/>
            <person name="Wrobel A."/>
            <person name="Rasinkangas P."/>
            <person name="Parkhill J."/>
            <person name="Rea M.C."/>
            <person name="O'Sullivan O."/>
            <person name="Ritari J."/>
            <person name="Douillard F.P."/>
            <person name="Paul Ross R."/>
            <person name="Yang R."/>
            <person name="Briner A.E."/>
            <person name="Felis G.E."/>
            <person name="de Vos W.M."/>
            <person name="Barrangou R."/>
            <person name="Klaenhammer T.R."/>
            <person name="Caufield P.W."/>
            <person name="Cui Y."/>
            <person name="Zhang H."/>
            <person name="O'Toole P.W."/>
        </authorList>
    </citation>
    <scope>NUCLEOTIDE SEQUENCE [LARGE SCALE GENOMIC DNA]</scope>
    <source>
        <strain evidence="4 6">DSM 22301</strain>
    </source>
</reference>
<dbReference type="InterPro" id="IPR011434">
    <property type="entry name" value="Ltp-like_HTH"/>
</dbReference>
<feature type="domain" description="Putative host cell surface-exposed lipoprotein Ltp-like HTH region" evidence="3">
    <location>
        <begin position="168"/>
        <end position="214"/>
    </location>
</feature>
<evidence type="ECO:0000313" key="5">
    <source>
        <dbReference type="EMBL" id="SER18863.1"/>
    </source>
</evidence>
<dbReference type="OrthoDB" id="1669102at2"/>
<feature type="domain" description="Putative host cell surface-exposed lipoprotein Ltp-like HTH region" evidence="3">
    <location>
        <begin position="269"/>
        <end position="315"/>
    </location>
</feature>
<dbReference type="AlphaFoldDB" id="A0A0R2K000"/>
<dbReference type="Proteomes" id="UP000051749">
    <property type="component" value="Unassembled WGS sequence"/>
</dbReference>
<feature type="domain" description="Putative host cell surface-exposed lipoprotein Ltp-like HTH region" evidence="3">
    <location>
        <begin position="218"/>
        <end position="265"/>
    </location>
</feature>
<feature type="transmembrane region" description="Helical" evidence="2">
    <location>
        <begin position="6"/>
        <end position="24"/>
    </location>
</feature>
<keyword evidence="2" id="KW-0812">Transmembrane</keyword>
<evidence type="ECO:0000313" key="7">
    <source>
        <dbReference type="Proteomes" id="UP000182818"/>
    </source>
</evidence>
<dbReference type="Gene3D" id="1.10.10.10">
    <property type="entry name" value="Winged helix-like DNA-binding domain superfamily/Winged helix DNA-binding domain"/>
    <property type="match status" value="3"/>
</dbReference>
<evidence type="ECO:0000256" key="1">
    <source>
        <dbReference type="SAM" id="MobiDB-lite"/>
    </source>
</evidence>
<dbReference type="GeneID" id="76044663"/>
<proteinExistence type="predicted"/>
<dbReference type="Pfam" id="PF07553">
    <property type="entry name" value="Lipoprotein_Ltp"/>
    <property type="match status" value="3"/>
</dbReference>
<keyword evidence="2" id="KW-0472">Membrane</keyword>
<comment type="caution">
    <text evidence="4">The sequence shown here is derived from an EMBL/GenBank/DDBJ whole genome shotgun (WGS) entry which is preliminary data.</text>
</comment>
<gene>
    <name evidence="4" type="ORF">IV87_GL001813</name>
    <name evidence="5" type="ORF">SAMN04487973_102185</name>
</gene>
<evidence type="ECO:0000259" key="3">
    <source>
        <dbReference type="Pfam" id="PF07553"/>
    </source>
</evidence>
<dbReference type="Proteomes" id="UP000182818">
    <property type="component" value="Unassembled WGS sequence"/>
</dbReference>
<dbReference type="RefSeq" id="WP_057805538.1">
    <property type="nucleotide sequence ID" value="NZ_BJYP01000011.1"/>
</dbReference>
<evidence type="ECO:0000256" key="2">
    <source>
        <dbReference type="SAM" id="Phobius"/>
    </source>
</evidence>
<protein>
    <submittedName>
        <fullName evidence="5">Host cell surface-exposed lipoprotein</fullName>
    </submittedName>
    <submittedName>
        <fullName evidence="4">Superinfection immunity protein</fullName>
    </submittedName>
</protein>
<dbReference type="InterPro" id="IPR036388">
    <property type="entry name" value="WH-like_DNA-bd_sf"/>
</dbReference>
<sequence length="316" mass="35237">MFIKILGWLLLIFCIFLILGNWDDTKSKDKTKKKTGWHWIIGCLIVIVLFSFPMINHHSVASSSNQTVSNAEKSRESKAQKLIDALNNQSPQSDFAKAKLALSKITRKSKKNSLKKELNMAIKQKKESNKPVVKAKESSEPKTDSSSRQKESSSTNSSSKSKKNVPTEYASALNKAEEYATTMDLSEQGLHDQLTSNSGEGFSEAAAQYALNNLKDVNWNKNALDKAENYANSMDMSKQGIIDQLSSSSGEQFTASQAQYAVNHLTDVNWNENALNKAKDYQDMDMSKSDIREQLSSSSGEQFTPEQAQYAVNHLK</sequence>
<dbReference type="EMBL" id="FOGK01000002">
    <property type="protein sequence ID" value="SER18863.1"/>
    <property type="molecule type" value="Genomic_DNA"/>
</dbReference>
<feature type="region of interest" description="Disordered" evidence="1">
    <location>
        <begin position="121"/>
        <end position="168"/>
    </location>
</feature>